<organism evidence="1">
    <name type="scientific">marine metagenome</name>
    <dbReference type="NCBI Taxonomy" id="408172"/>
    <lineage>
        <taxon>unclassified sequences</taxon>
        <taxon>metagenomes</taxon>
        <taxon>ecological metagenomes</taxon>
    </lineage>
</organism>
<gene>
    <name evidence="1" type="ORF">METZ01_LOCUS368031</name>
</gene>
<feature type="non-terminal residue" evidence="1">
    <location>
        <position position="32"/>
    </location>
</feature>
<evidence type="ECO:0000313" key="1">
    <source>
        <dbReference type="EMBL" id="SVD15177.1"/>
    </source>
</evidence>
<dbReference type="EMBL" id="UINC01132703">
    <property type="protein sequence ID" value="SVD15177.1"/>
    <property type="molecule type" value="Genomic_DNA"/>
</dbReference>
<sequence length="32" mass="3910">MASTHRVSRVRELLLRELQEIVQRMRDPRTTM</sequence>
<proteinExistence type="predicted"/>
<name>A0A382T120_9ZZZZ</name>
<reference evidence="1" key="1">
    <citation type="submission" date="2018-05" db="EMBL/GenBank/DDBJ databases">
        <authorList>
            <person name="Lanie J.A."/>
            <person name="Ng W.-L."/>
            <person name="Kazmierczak K.M."/>
            <person name="Andrzejewski T.M."/>
            <person name="Davidsen T.M."/>
            <person name="Wayne K.J."/>
            <person name="Tettelin H."/>
            <person name="Glass J.I."/>
            <person name="Rusch D."/>
            <person name="Podicherti R."/>
            <person name="Tsui H.-C.T."/>
            <person name="Winkler M.E."/>
        </authorList>
    </citation>
    <scope>NUCLEOTIDE SEQUENCE</scope>
</reference>
<dbReference type="AlphaFoldDB" id="A0A382T120"/>
<accession>A0A382T120</accession>
<protein>
    <submittedName>
        <fullName evidence="1">Uncharacterized protein</fullName>
    </submittedName>
</protein>